<dbReference type="InterPro" id="IPR011815">
    <property type="entry name" value="PBP_1c"/>
</dbReference>
<keyword evidence="17" id="KW-1185">Reference proteome</keyword>
<dbReference type="EC" id="2.4.99.28" evidence="10"/>
<name>A0A9W6NCP3_9HYPH</name>
<keyword evidence="12" id="KW-1133">Transmembrane helix</keyword>
<reference evidence="16" key="1">
    <citation type="journal article" date="2014" name="Int. J. Syst. Evol. Microbiol.">
        <title>Complete genome sequence of Corynebacterium casei LMG S-19264T (=DSM 44701T), isolated from a smear-ripened cheese.</title>
        <authorList>
            <consortium name="US DOE Joint Genome Institute (JGI-PGF)"/>
            <person name="Walter F."/>
            <person name="Albersmeier A."/>
            <person name="Kalinowski J."/>
            <person name="Ruckert C."/>
        </authorList>
    </citation>
    <scope>NUCLEOTIDE SEQUENCE</scope>
    <source>
        <strain evidence="16">VKM B-2789</strain>
    </source>
</reference>
<dbReference type="SUPFAM" id="SSF53955">
    <property type="entry name" value="Lysozyme-like"/>
    <property type="match status" value="1"/>
</dbReference>
<evidence type="ECO:0000256" key="4">
    <source>
        <dbReference type="ARBA" id="ARBA00022645"/>
    </source>
</evidence>
<dbReference type="GO" id="GO:0008658">
    <property type="term" value="F:penicillin binding"/>
    <property type="evidence" value="ECO:0007669"/>
    <property type="project" value="InterPro"/>
</dbReference>
<dbReference type="InterPro" id="IPR050396">
    <property type="entry name" value="Glycosyltr_51/Transpeptidase"/>
</dbReference>
<keyword evidence="9" id="KW-0511">Multifunctional enzyme</keyword>
<reference evidence="16" key="2">
    <citation type="submission" date="2023-01" db="EMBL/GenBank/DDBJ databases">
        <authorList>
            <person name="Sun Q."/>
            <person name="Evtushenko L."/>
        </authorList>
    </citation>
    <scope>NUCLEOTIDE SEQUENCE</scope>
    <source>
        <strain evidence="16">VKM B-2789</strain>
    </source>
</reference>
<keyword evidence="6" id="KW-0328">Glycosyltransferase</keyword>
<evidence type="ECO:0000256" key="7">
    <source>
        <dbReference type="ARBA" id="ARBA00022679"/>
    </source>
</evidence>
<evidence type="ECO:0000256" key="11">
    <source>
        <dbReference type="ARBA" id="ARBA00049902"/>
    </source>
</evidence>
<evidence type="ECO:0000313" key="17">
    <source>
        <dbReference type="Proteomes" id="UP001143330"/>
    </source>
</evidence>
<dbReference type="PANTHER" id="PTHR32282:SF15">
    <property type="entry name" value="PENICILLIN-BINDING PROTEIN 1C"/>
    <property type="match status" value="1"/>
</dbReference>
<dbReference type="Gene3D" id="3.40.710.10">
    <property type="entry name" value="DD-peptidase/beta-lactamase superfamily"/>
    <property type="match status" value="1"/>
</dbReference>
<dbReference type="GO" id="GO:0009252">
    <property type="term" value="P:peptidoglycan biosynthetic process"/>
    <property type="evidence" value="ECO:0007669"/>
    <property type="project" value="InterPro"/>
</dbReference>
<dbReference type="SUPFAM" id="SSF56601">
    <property type="entry name" value="beta-lactamase/transpeptidase-like"/>
    <property type="match status" value="1"/>
</dbReference>
<sequence>MSENPRPLWQRCMAGGVLAGVIFAAGSYAWLAGVRAAAPPLPAIATSVEVLDRDGRLLRPFALPDGRWRLAADPSLVDRRYIDMLIAYEDKRFYDHSGVDPLALLRAAWQFVSHGRIVSGGSTLTMQVARLLEPRPDRTLKAKLAEMRRAIELEARFSKAEILKLYMTLAPFGGNLEGVRAASLAYFGKEPRRLSLAEAALLVALPQAPEARRPDRQASAAGSGRRRVIERLEKAGLFGGPEARFALAADLPERRRELPSLAFHAAEAARRERPAAPVHRLAIEAAVQERLEALAAERAATLEPGVSLAMVVIDNASGEVLARVSGSDRQNRARAGAVDLTRALRSPGSTLKPLIYGMAFEDGLVHPETLIEDRPMRFGAYRPRNFDLDYQGVVSVKRALQMSLNVPAVALLQAVGPQRLASRLDAAGTELRLPPGDVPGLAVGLGGAGVTLEGLAALYAAIGNGGVAHPPSRRLDDAVVQQGIERRRILSPVASWYLAQALSGAPPPRNVRGGLIAFKTGTSFGYRDAWSVGFDGRRTVAVWIGRPDGQPVPGMIGRERAAPLLFDAFARLASRPAPLLPPPRDALMAKNNELPPPLRRFRDGDAPTGTASGPRIAFPPPGATLDIEPSDPVALKARGGEVLSVLIDGVPAGITDAAGVFLWQPAREGFVRLTVMDAAGLSDSVSIRLRVSR</sequence>
<dbReference type="GO" id="GO:0004180">
    <property type="term" value="F:carboxypeptidase activity"/>
    <property type="evidence" value="ECO:0007669"/>
    <property type="project" value="UniProtKB-KW"/>
</dbReference>
<dbReference type="InterPro" id="IPR036950">
    <property type="entry name" value="PBP_transglycosylase"/>
</dbReference>
<evidence type="ECO:0000259" key="14">
    <source>
        <dbReference type="Pfam" id="PF00912"/>
    </source>
</evidence>
<dbReference type="GO" id="GO:0030288">
    <property type="term" value="C:outer membrane-bounded periplasmic space"/>
    <property type="evidence" value="ECO:0007669"/>
    <property type="project" value="TreeGrafter"/>
</dbReference>
<evidence type="ECO:0000256" key="8">
    <source>
        <dbReference type="ARBA" id="ARBA00022801"/>
    </source>
</evidence>
<keyword evidence="7" id="KW-0808">Transferase</keyword>
<dbReference type="Pfam" id="PF06832">
    <property type="entry name" value="BiPBP_C"/>
    <property type="match status" value="1"/>
</dbReference>
<evidence type="ECO:0000256" key="6">
    <source>
        <dbReference type="ARBA" id="ARBA00022676"/>
    </source>
</evidence>
<accession>A0A9W6NCP3</accession>
<evidence type="ECO:0000256" key="5">
    <source>
        <dbReference type="ARBA" id="ARBA00022670"/>
    </source>
</evidence>
<gene>
    <name evidence="16" type="ORF">GCM10017653_40930</name>
</gene>
<keyword evidence="8" id="KW-0378">Hydrolase</keyword>
<comment type="caution">
    <text evidence="16">The sequence shown here is derived from an EMBL/GenBank/DDBJ whole genome shotgun (WGS) entry which is preliminary data.</text>
</comment>
<evidence type="ECO:0000256" key="9">
    <source>
        <dbReference type="ARBA" id="ARBA00023268"/>
    </source>
</evidence>
<dbReference type="NCBIfam" id="TIGR02073">
    <property type="entry name" value="PBP_1c"/>
    <property type="match status" value="1"/>
</dbReference>
<keyword evidence="12" id="KW-0812">Transmembrane</keyword>
<dbReference type="Pfam" id="PF00905">
    <property type="entry name" value="Transpeptidase"/>
    <property type="match status" value="1"/>
</dbReference>
<dbReference type="InterPro" id="IPR001264">
    <property type="entry name" value="Glyco_trans_51"/>
</dbReference>
<organism evidence="16 17">
    <name type="scientific">Ancylobacter defluvii</name>
    <dbReference type="NCBI Taxonomy" id="1282440"/>
    <lineage>
        <taxon>Bacteria</taxon>
        <taxon>Pseudomonadati</taxon>
        <taxon>Pseudomonadota</taxon>
        <taxon>Alphaproteobacteria</taxon>
        <taxon>Hyphomicrobiales</taxon>
        <taxon>Xanthobacteraceae</taxon>
        <taxon>Ancylobacter</taxon>
    </lineage>
</organism>
<evidence type="ECO:0000256" key="2">
    <source>
        <dbReference type="ARBA" id="ARBA00007090"/>
    </source>
</evidence>
<dbReference type="GO" id="GO:0006508">
    <property type="term" value="P:proteolysis"/>
    <property type="evidence" value="ECO:0007669"/>
    <property type="project" value="UniProtKB-KW"/>
</dbReference>
<evidence type="ECO:0000256" key="12">
    <source>
        <dbReference type="SAM" id="Phobius"/>
    </source>
</evidence>
<feature type="domain" description="Glycosyl transferase family 51" evidence="14">
    <location>
        <begin position="67"/>
        <end position="232"/>
    </location>
</feature>
<dbReference type="Pfam" id="PF00912">
    <property type="entry name" value="Transgly"/>
    <property type="match status" value="1"/>
</dbReference>
<evidence type="ECO:0000256" key="3">
    <source>
        <dbReference type="ARBA" id="ARBA00007739"/>
    </source>
</evidence>
<evidence type="ECO:0000313" key="16">
    <source>
        <dbReference type="EMBL" id="GLK86023.1"/>
    </source>
</evidence>
<dbReference type="InterPro" id="IPR009647">
    <property type="entry name" value="PBP_C"/>
</dbReference>
<evidence type="ECO:0000259" key="15">
    <source>
        <dbReference type="Pfam" id="PF06832"/>
    </source>
</evidence>
<dbReference type="GO" id="GO:0008955">
    <property type="term" value="F:peptidoglycan glycosyltransferase activity"/>
    <property type="evidence" value="ECO:0007669"/>
    <property type="project" value="UniProtKB-EC"/>
</dbReference>
<feature type="domain" description="Penicillin-binding C-terminal" evidence="15">
    <location>
        <begin position="610"/>
        <end position="687"/>
    </location>
</feature>
<comment type="catalytic activity">
    <reaction evidence="11">
        <text>[GlcNAc-(1-&gt;4)-Mur2Ac(oyl-L-Ala-gamma-D-Glu-L-Lys-D-Ala-D-Ala)](n)-di-trans,octa-cis-undecaprenyl diphosphate + beta-D-GlcNAc-(1-&gt;4)-Mur2Ac(oyl-L-Ala-gamma-D-Glu-L-Lys-D-Ala-D-Ala)-di-trans,octa-cis-undecaprenyl diphosphate = [GlcNAc-(1-&gt;4)-Mur2Ac(oyl-L-Ala-gamma-D-Glu-L-Lys-D-Ala-D-Ala)](n+1)-di-trans,octa-cis-undecaprenyl diphosphate + di-trans,octa-cis-undecaprenyl diphosphate + H(+)</text>
        <dbReference type="Rhea" id="RHEA:23708"/>
        <dbReference type="Rhea" id="RHEA-COMP:9602"/>
        <dbReference type="Rhea" id="RHEA-COMP:9603"/>
        <dbReference type="ChEBI" id="CHEBI:15378"/>
        <dbReference type="ChEBI" id="CHEBI:58405"/>
        <dbReference type="ChEBI" id="CHEBI:60033"/>
        <dbReference type="ChEBI" id="CHEBI:78435"/>
        <dbReference type="EC" id="2.4.99.28"/>
    </reaction>
</comment>
<keyword evidence="5" id="KW-0645">Protease</keyword>
<proteinExistence type="inferred from homology"/>
<dbReference type="Gene3D" id="1.10.3810.10">
    <property type="entry name" value="Biosynthetic peptidoglycan transglycosylase-like"/>
    <property type="match status" value="1"/>
</dbReference>
<dbReference type="PANTHER" id="PTHR32282">
    <property type="entry name" value="BINDING PROTEIN TRANSPEPTIDASE, PUTATIVE-RELATED"/>
    <property type="match status" value="1"/>
</dbReference>
<evidence type="ECO:0000256" key="1">
    <source>
        <dbReference type="ARBA" id="ARBA00004752"/>
    </source>
</evidence>
<protein>
    <recommendedName>
        <fullName evidence="10">peptidoglycan glycosyltransferase</fullName>
        <ecNumber evidence="10">2.4.99.28</ecNumber>
    </recommendedName>
</protein>
<dbReference type="EMBL" id="BSFM01000017">
    <property type="protein sequence ID" value="GLK86023.1"/>
    <property type="molecule type" value="Genomic_DNA"/>
</dbReference>
<dbReference type="Proteomes" id="UP001143330">
    <property type="component" value="Unassembled WGS sequence"/>
</dbReference>
<dbReference type="InterPro" id="IPR001460">
    <property type="entry name" value="PCN-bd_Tpept"/>
</dbReference>
<feature type="transmembrane region" description="Helical" evidence="12">
    <location>
        <begin position="12"/>
        <end position="31"/>
    </location>
</feature>
<comment type="pathway">
    <text evidence="1">Cell wall biogenesis; peptidoglycan biosynthesis.</text>
</comment>
<keyword evidence="12" id="KW-0472">Membrane</keyword>
<dbReference type="InterPro" id="IPR012338">
    <property type="entry name" value="Beta-lactam/transpept-like"/>
</dbReference>
<comment type="similarity">
    <text evidence="3">In the N-terminal section; belongs to the glycosyltransferase 51 family.</text>
</comment>
<comment type="similarity">
    <text evidence="2">In the C-terminal section; belongs to the transpeptidase family.</text>
</comment>
<feature type="domain" description="Penicillin-binding protein transpeptidase" evidence="13">
    <location>
        <begin position="309"/>
        <end position="526"/>
    </location>
</feature>
<keyword evidence="4" id="KW-0121">Carboxypeptidase</keyword>
<evidence type="ECO:0000256" key="10">
    <source>
        <dbReference type="ARBA" id="ARBA00044770"/>
    </source>
</evidence>
<evidence type="ECO:0000259" key="13">
    <source>
        <dbReference type="Pfam" id="PF00905"/>
    </source>
</evidence>
<dbReference type="InterPro" id="IPR023346">
    <property type="entry name" value="Lysozyme-like_dom_sf"/>
</dbReference>
<dbReference type="AlphaFoldDB" id="A0A9W6NCP3"/>